<protein>
    <submittedName>
        <fullName evidence="1">Uncharacterized protein</fullName>
    </submittedName>
</protein>
<evidence type="ECO:0000313" key="2">
    <source>
        <dbReference type="Proteomes" id="UP001501095"/>
    </source>
</evidence>
<dbReference type="Proteomes" id="UP001501095">
    <property type="component" value="Unassembled WGS sequence"/>
</dbReference>
<keyword evidence="2" id="KW-1185">Reference proteome</keyword>
<comment type="caution">
    <text evidence="1">The sequence shown here is derived from an EMBL/GenBank/DDBJ whole genome shotgun (WGS) entry which is preliminary data.</text>
</comment>
<accession>A0ABN3N9X8</accession>
<name>A0ABN3N9X8_9ACTN</name>
<sequence length="78" mass="8625">MTSETETGGATGTPDKDYNLIWYVEACLSNALRLETYIQDAERAKDTEVADLFRKAQADSRKGAELGKNLLRARLSEG</sequence>
<gene>
    <name evidence="1" type="ORF">GCM10010423_06460</name>
</gene>
<evidence type="ECO:0000313" key="1">
    <source>
        <dbReference type="EMBL" id="GAA2517422.1"/>
    </source>
</evidence>
<organism evidence="1 2">
    <name type="scientific">Streptomyces levis</name>
    <dbReference type="NCBI Taxonomy" id="285566"/>
    <lineage>
        <taxon>Bacteria</taxon>
        <taxon>Bacillati</taxon>
        <taxon>Actinomycetota</taxon>
        <taxon>Actinomycetes</taxon>
        <taxon>Kitasatosporales</taxon>
        <taxon>Streptomycetaceae</taxon>
        <taxon>Streptomyces</taxon>
    </lineage>
</organism>
<dbReference type="RefSeq" id="WP_094054145.1">
    <property type="nucleotide sequence ID" value="NZ_BAAATM010000002.1"/>
</dbReference>
<proteinExistence type="predicted"/>
<reference evidence="1 2" key="1">
    <citation type="journal article" date="2019" name="Int. J. Syst. Evol. Microbiol.">
        <title>The Global Catalogue of Microorganisms (GCM) 10K type strain sequencing project: providing services to taxonomists for standard genome sequencing and annotation.</title>
        <authorList>
            <consortium name="The Broad Institute Genomics Platform"/>
            <consortium name="The Broad Institute Genome Sequencing Center for Infectious Disease"/>
            <person name="Wu L."/>
            <person name="Ma J."/>
        </authorList>
    </citation>
    <scope>NUCLEOTIDE SEQUENCE [LARGE SCALE GENOMIC DNA]</scope>
    <source>
        <strain evidence="1 2">JCM 6924</strain>
    </source>
</reference>
<dbReference type="EMBL" id="BAAATM010000002">
    <property type="protein sequence ID" value="GAA2517422.1"/>
    <property type="molecule type" value="Genomic_DNA"/>
</dbReference>